<name>A0AAV6JNX4_9ERIC</name>
<dbReference type="EMBL" id="JACTNZ010000006">
    <property type="protein sequence ID" value="KAG5542941.1"/>
    <property type="molecule type" value="Genomic_DNA"/>
</dbReference>
<evidence type="ECO:0000313" key="1">
    <source>
        <dbReference type="EMBL" id="KAG5542941.1"/>
    </source>
</evidence>
<protein>
    <submittedName>
        <fullName evidence="1">Uncharacterized protein</fullName>
    </submittedName>
</protein>
<proteinExistence type="predicted"/>
<dbReference type="GO" id="GO:0005886">
    <property type="term" value="C:plasma membrane"/>
    <property type="evidence" value="ECO:0007669"/>
    <property type="project" value="TreeGrafter"/>
</dbReference>
<dbReference type="AlphaFoldDB" id="A0AAV6JNX4"/>
<keyword evidence="2" id="KW-1185">Reference proteome</keyword>
<dbReference type="PANTHER" id="PTHR45081">
    <property type="entry name" value="EF HAND FAMILY PROTEIN, PUTATIVE, EXPRESSED-RELATED"/>
    <property type="match status" value="1"/>
</dbReference>
<gene>
    <name evidence="1" type="ORF">RHGRI_015885</name>
</gene>
<dbReference type="Proteomes" id="UP000823749">
    <property type="component" value="Chromosome 6"/>
</dbReference>
<accession>A0AAV6JNX4</accession>
<comment type="caution">
    <text evidence="1">The sequence shown here is derived from an EMBL/GenBank/DDBJ whole genome shotgun (WGS) entry which is preliminary data.</text>
</comment>
<sequence length="123" mass="13605">MWQELAIALDVRTFQRITRLSPCDVELLKKEMTENNAPVSYTGMGVPEKSIRKASLEVILRRLLNFLKPETSVGTVKAINQKILSVLDESGSGRADLGLFFAVLAPICVGTAERRKQVAFDAL</sequence>
<reference evidence="1 2" key="1">
    <citation type="submission" date="2020-08" db="EMBL/GenBank/DDBJ databases">
        <title>Plant Genome Project.</title>
        <authorList>
            <person name="Zhang R.-G."/>
        </authorList>
    </citation>
    <scope>NUCLEOTIDE SEQUENCE [LARGE SCALE GENOMIC DNA]</scope>
    <source>
        <strain evidence="1">WSP0</strain>
        <tissue evidence="1">Leaf</tissue>
    </source>
</reference>
<evidence type="ECO:0000313" key="2">
    <source>
        <dbReference type="Proteomes" id="UP000823749"/>
    </source>
</evidence>
<dbReference type="PANTHER" id="PTHR45081:SF1">
    <property type="entry name" value="EF HAND FAMILY PROTEIN, PUTATIVE, EXPRESSED-RELATED"/>
    <property type="match status" value="1"/>
</dbReference>
<organism evidence="1 2">
    <name type="scientific">Rhododendron griersonianum</name>
    <dbReference type="NCBI Taxonomy" id="479676"/>
    <lineage>
        <taxon>Eukaryota</taxon>
        <taxon>Viridiplantae</taxon>
        <taxon>Streptophyta</taxon>
        <taxon>Embryophyta</taxon>
        <taxon>Tracheophyta</taxon>
        <taxon>Spermatophyta</taxon>
        <taxon>Magnoliopsida</taxon>
        <taxon>eudicotyledons</taxon>
        <taxon>Gunneridae</taxon>
        <taxon>Pentapetalae</taxon>
        <taxon>asterids</taxon>
        <taxon>Ericales</taxon>
        <taxon>Ericaceae</taxon>
        <taxon>Ericoideae</taxon>
        <taxon>Rhodoreae</taxon>
        <taxon>Rhododendron</taxon>
    </lineage>
</organism>